<organism evidence="1 2">
    <name type="scientific">Anaerococcus martiniensis</name>
    <dbReference type="NCBI Taxonomy" id="3115615"/>
    <lineage>
        <taxon>Bacteria</taxon>
        <taxon>Bacillati</taxon>
        <taxon>Bacillota</taxon>
        <taxon>Tissierellia</taxon>
        <taxon>Tissierellales</taxon>
        <taxon>Peptoniphilaceae</taxon>
        <taxon>Anaerococcus</taxon>
    </lineage>
</organism>
<dbReference type="Proteomes" id="UP001637996">
    <property type="component" value="Unassembled WGS sequence"/>
</dbReference>
<dbReference type="InterPro" id="IPR046590">
    <property type="entry name" value="DUF6648"/>
</dbReference>
<dbReference type="EMBL" id="JBGMEI010000001">
    <property type="protein sequence ID" value="MFO3664757.1"/>
    <property type="molecule type" value="Genomic_DNA"/>
</dbReference>
<name>A0ABW9M8B5_9FIRM</name>
<gene>
    <name evidence="1" type="ORF">ACCQ41_00595</name>
</gene>
<dbReference type="RefSeq" id="WP_410030539.1">
    <property type="nucleotide sequence ID" value="NZ_JBGMEI010000001.1"/>
</dbReference>
<dbReference type="Pfam" id="PF20353">
    <property type="entry name" value="DUF6648"/>
    <property type="match status" value="1"/>
</dbReference>
<keyword evidence="2" id="KW-1185">Reference proteome</keyword>
<reference evidence="1 2" key="1">
    <citation type="journal article" date="2025" name="Anaerobe">
        <title>Description of Anaerococcus kampingiae sp. nov., Anaerococcus groningensis sp. nov., Anaerococcus martiniensis sp. nov., and Anaerococcus cruorum sp. nov., isolated from human clinical specimens.</title>
        <authorList>
            <person name="Boiten K.E."/>
            <person name="Meijer J."/>
            <person name="van Wezel E.M."/>
            <person name="Veloo A.C.M."/>
        </authorList>
    </citation>
    <scope>NUCLEOTIDE SEQUENCE [LARGE SCALE GENOMIC DNA]</scope>
    <source>
        <strain evidence="1 2">ENR0831</strain>
    </source>
</reference>
<evidence type="ECO:0000313" key="1">
    <source>
        <dbReference type="EMBL" id="MFO3664757.1"/>
    </source>
</evidence>
<evidence type="ECO:0000313" key="2">
    <source>
        <dbReference type="Proteomes" id="UP001637996"/>
    </source>
</evidence>
<proteinExistence type="predicted"/>
<sequence>MIKEIEKLKQFETFRKESIDLLEESKVDKETFLSKNLAFLEKLNLKPFTTINTVNEALYNYHYYNLLAKKSNLDAQKVIHNVRKKKIYIKHINQRENYYHLKDMATLRLIEILKYENMESYYIILKSNRLKGEIFEIYVKNMDQAILHSKSKLILEKLKEHEVFVDEERQSLIDSYVNKTY</sequence>
<accession>A0ABW9M8B5</accession>
<protein>
    <submittedName>
        <fullName evidence="1">DUF6648 family protein</fullName>
    </submittedName>
</protein>
<comment type="caution">
    <text evidence="1">The sequence shown here is derived from an EMBL/GenBank/DDBJ whole genome shotgun (WGS) entry which is preliminary data.</text>
</comment>